<protein>
    <submittedName>
        <fullName evidence="1">RNA polymerase II subunit 3</fullName>
    </submittedName>
</protein>
<evidence type="ECO:0000313" key="2">
    <source>
        <dbReference type="Proteomes" id="UP000249057"/>
    </source>
</evidence>
<keyword evidence="2" id="KW-1185">Reference proteome</keyword>
<accession>A0ACD1FSA0</accession>
<sequence length="337" mass="37139">MDYEMDIEPTGPQVTVREAEPYRVDFKLSSVDLAFANSIRRTMLAEIPTMAIDLVEVEKNTSVLPDEFLAHRLGLIPLNSKSCDQDVEYTRDCECDDRCSRCSVTLTLHARCTSDEIMRVYARDLAVSGERANEWVGNPVITDPEGKGPLICKLRRGQELKMTCIAKKGIAKEHAKWAPTAAVGFEYDPHNNLRHVDYWYEEDAAKEWPISQNSAWEHANPPDQPFDYDAQPNNFYIDVESIGMIDPDMIIQQSIIVLQRKLASVISSLSGSGDAGADRNGMMGGEDDDMMRSPDAYEPPEGIDGGFTAYASGGASAWGASAATPYGVTPYGGGYGF</sequence>
<proteinExistence type="predicted"/>
<dbReference type="Proteomes" id="UP000249057">
    <property type="component" value="Unassembled WGS sequence"/>
</dbReference>
<dbReference type="EMBL" id="KZ825427">
    <property type="protein sequence ID" value="RAH39883.1"/>
    <property type="molecule type" value="Genomic_DNA"/>
</dbReference>
<name>A0ACD1FSA0_9EURO</name>
<gene>
    <name evidence="1" type="ORF">BO95DRAFT_469333</name>
</gene>
<organism evidence="1 2">
    <name type="scientific">Aspergillus brunneoviolaceus CBS 621.78</name>
    <dbReference type="NCBI Taxonomy" id="1450534"/>
    <lineage>
        <taxon>Eukaryota</taxon>
        <taxon>Fungi</taxon>
        <taxon>Dikarya</taxon>
        <taxon>Ascomycota</taxon>
        <taxon>Pezizomycotina</taxon>
        <taxon>Eurotiomycetes</taxon>
        <taxon>Eurotiomycetidae</taxon>
        <taxon>Eurotiales</taxon>
        <taxon>Aspergillaceae</taxon>
        <taxon>Aspergillus</taxon>
        <taxon>Aspergillus subgen. Circumdati</taxon>
    </lineage>
</organism>
<reference evidence="1" key="1">
    <citation type="submission" date="2018-02" db="EMBL/GenBank/DDBJ databases">
        <title>The genomes of Aspergillus section Nigri reveals drivers in fungal speciation.</title>
        <authorList>
            <consortium name="DOE Joint Genome Institute"/>
            <person name="Vesth T.C."/>
            <person name="Nybo J."/>
            <person name="Theobald S."/>
            <person name="Brandl J."/>
            <person name="Frisvad J.C."/>
            <person name="Nielsen K.F."/>
            <person name="Lyhne E.K."/>
            <person name="Kogle M.E."/>
            <person name="Kuo A."/>
            <person name="Riley R."/>
            <person name="Clum A."/>
            <person name="Nolan M."/>
            <person name="Lipzen A."/>
            <person name="Salamov A."/>
            <person name="Henrissat B."/>
            <person name="Wiebenga A."/>
            <person name="De vries R.P."/>
            <person name="Grigoriev I.V."/>
            <person name="Mortensen U.H."/>
            <person name="Andersen M.R."/>
            <person name="Baker S.E."/>
        </authorList>
    </citation>
    <scope>NUCLEOTIDE SEQUENCE</scope>
    <source>
        <strain evidence="1">CBS 621.78</strain>
    </source>
</reference>
<evidence type="ECO:0000313" key="1">
    <source>
        <dbReference type="EMBL" id="RAH39883.1"/>
    </source>
</evidence>